<accession>A0A9P6NDE6</accession>
<name>A0A9P6NDE6_9BASI</name>
<keyword evidence="4" id="KW-1185">Reference proteome</keyword>
<dbReference type="PANTHER" id="PTHR34587:SF2">
    <property type="entry name" value="G-PROTEIN COUPLED RECEPTORS FAMILY 1 PROFILE DOMAIN-CONTAINING PROTEIN"/>
    <property type="match status" value="1"/>
</dbReference>
<dbReference type="EMBL" id="MU167377">
    <property type="protein sequence ID" value="KAG0141646.1"/>
    <property type="molecule type" value="Genomic_DNA"/>
</dbReference>
<evidence type="ECO:0000313" key="3">
    <source>
        <dbReference type="EMBL" id="KAG0141646.1"/>
    </source>
</evidence>
<dbReference type="OrthoDB" id="2336871at2759"/>
<evidence type="ECO:0000313" key="4">
    <source>
        <dbReference type="Proteomes" id="UP000886653"/>
    </source>
</evidence>
<comment type="caution">
    <text evidence="3">The sequence shown here is derived from an EMBL/GenBank/DDBJ whole genome shotgun (WGS) entry which is preliminary data.</text>
</comment>
<reference evidence="3" key="1">
    <citation type="submission" date="2013-11" db="EMBL/GenBank/DDBJ databases">
        <title>Genome sequence of the fusiform rust pathogen reveals effectors for host alternation and coevolution with pine.</title>
        <authorList>
            <consortium name="DOE Joint Genome Institute"/>
            <person name="Smith K."/>
            <person name="Pendleton A."/>
            <person name="Kubisiak T."/>
            <person name="Anderson C."/>
            <person name="Salamov A."/>
            <person name="Aerts A."/>
            <person name="Riley R."/>
            <person name="Clum A."/>
            <person name="Lindquist E."/>
            <person name="Ence D."/>
            <person name="Campbell M."/>
            <person name="Kronenberg Z."/>
            <person name="Feau N."/>
            <person name="Dhillon B."/>
            <person name="Hamelin R."/>
            <person name="Burleigh J."/>
            <person name="Smith J."/>
            <person name="Yandell M."/>
            <person name="Nelson C."/>
            <person name="Grigoriev I."/>
            <person name="Davis J."/>
        </authorList>
    </citation>
    <scope>NUCLEOTIDE SEQUENCE</scope>
    <source>
        <strain evidence="3">G11</strain>
    </source>
</reference>
<feature type="compositionally biased region" description="Basic residues" evidence="1">
    <location>
        <begin position="367"/>
        <end position="378"/>
    </location>
</feature>
<proteinExistence type="predicted"/>
<dbReference type="InterPro" id="IPR053216">
    <property type="entry name" value="Appressorial_penetr-assoc"/>
</dbReference>
<dbReference type="AlphaFoldDB" id="A0A9P6NDE6"/>
<evidence type="ECO:0000256" key="2">
    <source>
        <dbReference type="SAM" id="SignalP"/>
    </source>
</evidence>
<feature type="region of interest" description="Disordered" evidence="1">
    <location>
        <begin position="302"/>
        <end position="378"/>
    </location>
</feature>
<protein>
    <submittedName>
        <fullName evidence="3">Uncharacterized protein</fullName>
    </submittedName>
</protein>
<gene>
    <name evidence="3" type="ORF">CROQUDRAFT_663542</name>
</gene>
<feature type="chain" id="PRO_5040128217" evidence="2">
    <location>
        <begin position="21"/>
        <end position="378"/>
    </location>
</feature>
<sequence length="378" mass="39976">MLHTSTTLYAFLCSFSLLYAQQVQPGIQAQQQQQQQQAQLAAQQGQQAPVPFFAMQALAQSQGVPGQLPVTQSGQLTLNPTQINQASLMTGNEGGGKSTPSAQSPNNFINFCEGQTLTNGLMNEQGSCNPIPMGSIPAKERMPSVRFVSPVNLQRLEPNQPIEIRMSVRNFITGSTTNPATAYYTAPQQLGPNGIVIGHLHLIVDRIQRGTQQAPDISAKPALFKAVANGADANGIISFPIDGFPDGEYRISTLATSSNHAAIALPVAERGSMDDSIYIFVGSAASILQTAANTPSVDQVRAGISGGVPNPGTAAGQRPGQVPGQQPTQTPGQQPQIPGQQPQTPGQQPQIPGQVQQAGQQVPGQPRRNKRNSVRRSV</sequence>
<dbReference type="PANTHER" id="PTHR34587">
    <property type="entry name" value="VWFA DOMAIN-CONTAINING PROTEIN"/>
    <property type="match status" value="1"/>
</dbReference>
<organism evidence="3 4">
    <name type="scientific">Cronartium quercuum f. sp. fusiforme G11</name>
    <dbReference type="NCBI Taxonomy" id="708437"/>
    <lineage>
        <taxon>Eukaryota</taxon>
        <taxon>Fungi</taxon>
        <taxon>Dikarya</taxon>
        <taxon>Basidiomycota</taxon>
        <taxon>Pucciniomycotina</taxon>
        <taxon>Pucciniomycetes</taxon>
        <taxon>Pucciniales</taxon>
        <taxon>Coleosporiaceae</taxon>
        <taxon>Cronartium</taxon>
    </lineage>
</organism>
<evidence type="ECO:0000256" key="1">
    <source>
        <dbReference type="SAM" id="MobiDB-lite"/>
    </source>
</evidence>
<feature type="signal peptide" evidence="2">
    <location>
        <begin position="1"/>
        <end position="20"/>
    </location>
</feature>
<dbReference type="Proteomes" id="UP000886653">
    <property type="component" value="Unassembled WGS sequence"/>
</dbReference>
<feature type="compositionally biased region" description="Low complexity" evidence="1">
    <location>
        <begin position="314"/>
        <end position="366"/>
    </location>
</feature>
<keyword evidence="2" id="KW-0732">Signal</keyword>